<organism evidence="3 4">
    <name type="scientific">Candidatus Enterocloster excrementipullorum</name>
    <dbReference type="NCBI Taxonomy" id="2838559"/>
    <lineage>
        <taxon>Bacteria</taxon>
        <taxon>Bacillati</taxon>
        <taxon>Bacillota</taxon>
        <taxon>Clostridia</taxon>
        <taxon>Lachnospirales</taxon>
        <taxon>Lachnospiraceae</taxon>
        <taxon>Enterocloster</taxon>
    </lineage>
</organism>
<name>A0A9D2N009_9FIRM</name>
<dbReference type="SUPFAM" id="SSF56954">
    <property type="entry name" value="Outer membrane efflux proteins (OEP)"/>
    <property type="match status" value="1"/>
</dbReference>
<gene>
    <name evidence="3" type="ORF">H9704_07040</name>
</gene>
<comment type="caution">
    <text evidence="3">The sequence shown here is derived from an EMBL/GenBank/DDBJ whole genome shotgun (WGS) entry which is preliminary data.</text>
</comment>
<evidence type="ECO:0008006" key="5">
    <source>
        <dbReference type="Google" id="ProtNLM"/>
    </source>
</evidence>
<sequence length="391" mass="43008">MAAYCMAAGLGLGSGGLFAIPPLEAIASPEFAYPPEKWAALRDNVMEYEELADLVHEYNATVINNRLEYDEYRGKSRDDLKNAYQNLADSMYQASDDLLDSVNEDDPGYGRVAAQAALSRVQAEQNQDLADAQNEDGAIKKLEYEREEAALVQQAQTKMISYWQKEEARPSLEAAYALARSQYEAAAIRAGAGMLSQTELLAAEERAESAKAALLTNEKEQDALRRELCVMTGWAHDASPEIQSVPIPGKEELNAVRPEEDLNRAVQANFVQRANEGRLKYTSTAGNQREIMEKKVAAGAAKIKADVAAKYQLLSQAGEDYEQAAQEYELTERQAEAAGLRQGLGMISANQYEEQRAGLAQKQAALRQAGLSLRQALEDYRWAVNGLAQAE</sequence>
<feature type="signal peptide" evidence="2">
    <location>
        <begin position="1"/>
        <end position="19"/>
    </location>
</feature>
<evidence type="ECO:0000256" key="2">
    <source>
        <dbReference type="SAM" id="SignalP"/>
    </source>
</evidence>
<keyword evidence="1" id="KW-0175">Coiled coil</keyword>
<evidence type="ECO:0000256" key="1">
    <source>
        <dbReference type="SAM" id="Coils"/>
    </source>
</evidence>
<dbReference type="AlphaFoldDB" id="A0A9D2N009"/>
<accession>A0A9D2N009</accession>
<feature type="chain" id="PRO_5039106829" description="TolC family protein" evidence="2">
    <location>
        <begin position="20"/>
        <end position="391"/>
    </location>
</feature>
<reference evidence="3" key="2">
    <citation type="submission" date="2021-04" db="EMBL/GenBank/DDBJ databases">
        <authorList>
            <person name="Gilroy R."/>
        </authorList>
    </citation>
    <scope>NUCLEOTIDE SEQUENCE</scope>
    <source>
        <strain evidence="3">CHK180-15479</strain>
    </source>
</reference>
<dbReference type="Gene3D" id="1.20.1600.10">
    <property type="entry name" value="Outer membrane efflux proteins (OEP)"/>
    <property type="match status" value="1"/>
</dbReference>
<dbReference type="EMBL" id="DWWT01000029">
    <property type="protein sequence ID" value="HJC05892.1"/>
    <property type="molecule type" value="Genomic_DNA"/>
</dbReference>
<evidence type="ECO:0000313" key="3">
    <source>
        <dbReference type="EMBL" id="HJC05892.1"/>
    </source>
</evidence>
<proteinExistence type="predicted"/>
<protein>
    <recommendedName>
        <fullName evidence="5">TolC family protein</fullName>
    </recommendedName>
</protein>
<dbReference type="Proteomes" id="UP000823910">
    <property type="component" value="Unassembled WGS sequence"/>
</dbReference>
<feature type="coiled-coil region" evidence="1">
    <location>
        <begin position="314"/>
        <end position="369"/>
    </location>
</feature>
<keyword evidence="2" id="KW-0732">Signal</keyword>
<reference evidence="3" key="1">
    <citation type="journal article" date="2021" name="PeerJ">
        <title>Extensive microbial diversity within the chicken gut microbiome revealed by metagenomics and culture.</title>
        <authorList>
            <person name="Gilroy R."/>
            <person name="Ravi A."/>
            <person name="Getino M."/>
            <person name="Pursley I."/>
            <person name="Horton D.L."/>
            <person name="Alikhan N.F."/>
            <person name="Baker D."/>
            <person name="Gharbi K."/>
            <person name="Hall N."/>
            <person name="Watson M."/>
            <person name="Adriaenssens E.M."/>
            <person name="Foster-Nyarko E."/>
            <person name="Jarju S."/>
            <person name="Secka A."/>
            <person name="Antonio M."/>
            <person name="Oren A."/>
            <person name="Chaudhuri R.R."/>
            <person name="La Ragione R."/>
            <person name="Hildebrand F."/>
            <person name="Pallen M.J."/>
        </authorList>
    </citation>
    <scope>NUCLEOTIDE SEQUENCE</scope>
    <source>
        <strain evidence="3">CHK180-15479</strain>
    </source>
</reference>
<evidence type="ECO:0000313" key="4">
    <source>
        <dbReference type="Proteomes" id="UP000823910"/>
    </source>
</evidence>